<dbReference type="PANTHER" id="PTHR45953:SF1">
    <property type="entry name" value="IDURONATE 2-SULFATASE"/>
    <property type="match status" value="1"/>
</dbReference>
<evidence type="ECO:0000313" key="6">
    <source>
        <dbReference type="Proteomes" id="UP000813672"/>
    </source>
</evidence>
<dbReference type="GO" id="GO:0046872">
    <property type="term" value="F:metal ion binding"/>
    <property type="evidence" value="ECO:0007669"/>
    <property type="project" value="UniProtKB-KW"/>
</dbReference>
<comment type="similarity">
    <text evidence="1">Belongs to the sulfatase family.</text>
</comment>
<keyword evidence="3 5" id="KW-0378">Hydrolase</keyword>
<dbReference type="InterPro" id="IPR024607">
    <property type="entry name" value="Sulfatase_CS"/>
</dbReference>
<sequence length="507" mass="56064">MMTNIVMIMTDQQRADSLGCMGNARARTPNIDALAARGALFHNHFTPHQICSPSRATLFTGELARHHGLTRNGVALPETQPMLSCDLRAAGYRTHGVGKFHFQPILAAAEHRMPDSNAFWDLPESRNWRGPFFGFDTVDILIGESVGATEGGHYARWLAERAPGAADLYAPENALTPGPDDMDEVWKSAIPEDLHYNTWITDRACDFLEQAGNDPFFLFVSYPDPHHPFSPPAPWCDLFDPADMPDPDVCPQELDAMPSYLLDGDREEASKSYVDYLRDPGPPREQGFLQTTRRISQGSLKQAIAHTYGMVSMIDAGVGRILDRIEALDLTADTLVVFTSDHGELLGDHGLIRKGPSPYRALLNVPLVVAGPGVTPGPRDGMTSHLDLRATLNAHLGLPEVQTDGRSFAAMLVDPQDQGPEAILAEYHPRTRAETYNQTLLTRDWRLTTYPLNVDWGEMFDLRNDPGEHRNLYFDAAYADMKQALIARLFQALPPAPEAGGQPIATY</sequence>
<dbReference type="GO" id="GO:0008484">
    <property type="term" value="F:sulfuric ester hydrolase activity"/>
    <property type="evidence" value="ECO:0007669"/>
    <property type="project" value="TreeGrafter"/>
</dbReference>
<dbReference type="EMBL" id="JAGQAF010000005">
    <property type="protein sequence ID" value="MCE8537927.1"/>
    <property type="molecule type" value="Genomic_DNA"/>
</dbReference>
<dbReference type="SUPFAM" id="SSF53649">
    <property type="entry name" value="Alkaline phosphatase-like"/>
    <property type="match status" value="1"/>
</dbReference>
<evidence type="ECO:0000313" key="5">
    <source>
        <dbReference type="EMBL" id="MCE8537927.1"/>
    </source>
</evidence>
<dbReference type="Proteomes" id="UP000813672">
    <property type="component" value="Unassembled WGS sequence"/>
</dbReference>
<dbReference type="Pfam" id="PF00884">
    <property type="entry name" value="Sulfatase"/>
    <property type="match status" value="1"/>
</dbReference>
<comment type="caution">
    <text evidence="5">The sequence shown here is derived from an EMBL/GenBank/DDBJ whole genome shotgun (WGS) entry which is preliminary data.</text>
</comment>
<dbReference type="PROSITE" id="PS00149">
    <property type="entry name" value="SULFATASE_2"/>
    <property type="match status" value="1"/>
</dbReference>
<feature type="domain" description="Sulfatase N-terminal" evidence="4">
    <location>
        <begin position="4"/>
        <end position="397"/>
    </location>
</feature>
<dbReference type="InterPro" id="IPR017850">
    <property type="entry name" value="Alkaline_phosphatase_core_sf"/>
</dbReference>
<accession>A0A9Q3WM56</accession>
<proteinExistence type="inferred from homology"/>
<keyword evidence="2" id="KW-0479">Metal-binding</keyword>
<gene>
    <name evidence="5" type="ORF">KBY27_10700</name>
</gene>
<dbReference type="PANTHER" id="PTHR45953">
    <property type="entry name" value="IDURONATE 2-SULFATASE"/>
    <property type="match status" value="1"/>
</dbReference>
<name>A0A9Q3WM56_9RHOB</name>
<dbReference type="Gene3D" id="3.40.720.10">
    <property type="entry name" value="Alkaline Phosphatase, subunit A"/>
    <property type="match status" value="1"/>
</dbReference>
<evidence type="ECO:0000256" key="1">
    <source>
        <dbReference type="ARBA" id="ARBA00008779"/>
    </source>
</evidence>
<organism evidence="5 6">
    <name type="scientific">Ruegeria pomeroyi</name>
    <dbReference type="NCBI Taxonomy" id="89184"/>
    <lineage>
        <taxon>Bacteria</taxon>
        <taxon>Pseudomonadati</taxon>
        <taxon>Pseudomonadota</taxon>
        <taxon>Alphaproteobacteria</taxon>
        <taxon>Rhodobacterales</taxon>
        <taxon>Roseobacteraceae</taxon>
        <taxon>Ruegeria</taxon>
    </lineage>
</organism>
<evidence type="ECO:0000256" key="2">
    <source>
        <dbReference type="ARBA" id="ARBA00022723"/>
    </source>
</evidence>
<reference evidence="5" key="1">
    <citation type="journal article" date="2021" name="Environ. Microbiol.">
        <title>Cryptic niche differentiation of novel sediment ecotypes of Rugeria pomeroyi correlates with nitrate respiration.</title>
        <authorList>
            <person name="Lin X."/>
            <person name="McNichol J."/>
            <person name="Chu X."/>
            <person name="Qian Y."/>
            <person name="Luo H."/>
        </authorList>
    </citation>
    <scope>NUCLEOTIDE SEQUENCE</scope>
    <source>
        <strain evidence="5">SZCCDBB064</strain>
    </source>
</reference>
<evidence type="ECO:0000256" key="3">
    <source>
        <dbReference type="ARBA" id="ARBA00022801"/>
    </source>
</evidence>
<dbReference type="InterPro" id="IPR000917">
    <property type="entry name" value="Sulfatase_N"/>
</dbReference>
<protein>
    <submittedName>
        <fullName evidence="5">Sulfatase-like hydrolase/transferase</fullName>
    </submittedName>
</protein>
<dbReference type="GO" id="GO:0005737">
    <property type="term" value="C:cytoplasm"/>
    <property type="evidence" value="ECO:0007669"/>
    <property type="project" value="TreeGrafter"/>
</dbReference>
<dbReference type="AlphaFoldDB" id="A0A9Q3WM56"/>
<evidence type="ECO:0000259" key="4">
    <source>
        <dbReference type="Pfam" id="PF00884"/>
    </source>
</evidence>